<dbReference type="PhylomeDB" id="B4JHR9"/>
<dbReference type="PANTHER" id="PTHR13278:SF0">
    <property type="entry name" value="ZINC FINGER PROTEIN 830"/>
    <property type="match status" value="1"/>
</dbReference>
<gene>
    <name evidence="17" type="primary">Dgri\GH19584</name>
    <name evidence="17" type="ORF">Dgri_GH19584</name>
</gene>
<dbReference type="GO" id="GO:0033314">
    <property type="term" value="P:mitotic DNA replication checkpoint signaling"/>
    <property type="evidence" value="ECO:0007669"/>
    <property type="project" value="TreeGrafter"/>
</dbReference>
<evidence type="ECO:0000256" key="11">
    <source>
        <dbReference type="ARBA" id="ARBA00023054"/>
    </source>
</evidence>
<reference evidence="17 18" key="1">
    <citation type="journal article" date="2007" name="Nature">
        <title>Evolution of genes and genomes on the Drosophila phylogeny.</title>
        <authorList>
            <consortium name="Drosophila 12 Genomes Consortium"/>
            <person name="Clark A.G."/>
            <person name="Eisen M.B."/>
            <person name="Smith D.R."/>
            <person name="Bergman C.M."/>
            <person name="Oliver B."/>
            <person name="Markow T.A."/>
            <person name="Kaufman T.C."/>
            <person name="Kellis M."/>
            <person name="Gelbart W."/>
            <person name="Iyer V.N."/>
            <person name="Pollard D.A."/>
            <person name="Sackton T.B."/>
            <person name="Larracuente A.M."/>
            <person name="Singh N.D."/>
            <person name="Abad J.P."/>
            <person name="Abt D.N."/>
            <person name="Adryan B."/>
            <person name="Aguade M."/>
            <person name="Akashi H."/>
            <person name="Anderson W.W."/>
            <person name="Aquadro C.F."/>
            <person name="Ardell D.H."/>
            <person name="Arguello R."/>
            <person name="Artieri C.G."/>
            <person name="Barbash D.A."/>
            <person name="Barker D."/>
            <person name="Barsanti P."/>
            <person name="Batterham P."/>
            <person name="Batzoglou S."/>
            <person name="Begun D."/>
            <person name="Bhutkar A."/>
            <person name="Blanco E."/>
            <person name="Bosak S.A."/>
            <person name="Bradley R.K."/>
            <person name="Brand A.D."/>
            <person name="Brent M.R."/>
            <person name="Brooks A.N."/>
            <person name="Brown R.H."/>
            <person name="Butlin R.K."/>
            <person name="Caggese C."/>
            <person name="Calvi B.R."/>
            <person name="Bernardo de Carvalho A."/>
            <person name="Caspi A."/>
            <person name="Castrezana S."/>
            <person name="Celniker S.E."/>
            <person name="Chang J.L."/>
            <person name="Chapple C."/>
            <person name="Chatterji S."/>
            <person name="Chinwalla A."/>
            <person name="Civetta A."/>
            <person name="Clifton S.W."/>
            <person name="Comeron J.M."/>
            <person name="Costello J.C."/>
            <person name="Coyne J.A."/>
            <person name="Daub J."/>
            <person name="David R.G."/>
            <person name="Delcher A.L."/>
            <person name="Delehaunty K."/>
            <person name="Do C.B."/>
            <person name="Ebling H."/>
            <person name="Edwards K."/>
            <person name="Eickbush T."/>
            <person name="Evans J.D."/>
            <person name="Filipski A."/>
            <person name="Findeiss S."/>
            <person name="Freyhult E."/>
            <person name="Fulton L."/>
            <person name="Fulton R."/>
            <person name="Garcia A.C."/>
            <person name="Gardiner A."/>
            <person name="Garfield D.A."/>
            <person name="Garvin B.E."/>
            <person name="Gibson G."/>
            <person name="Gilbert D."/>
            <person name="Gnerre S."/>
            <person name="Godfrey J."/>
            <person name="Good R."/>
            <person name="Gotea V."/>
            <person name="Gravely B."/>
            <person name="Greenberg A.J."/>
            <person name="Griffiths-Jones S."/>
            <person name="Gross S."/>
            <person name="Guigo R."/>
            <person name="Gustafson E.A."/>
            <person name="Haerty W."/>
            <person name="Hahn M.W."/>
            <person name="Halligan D.L."/>
            <person name="Halpern A.L."/>
            <person name="Halter G.M."/>
            <person name="Han M.V."/>
            <person name="Heger A."/>
            <person name="Hillier L."/>
            <person name="Hinrichs A.S."/>
            <person name="Holmes I."/>
            <person name="Hoskins R.A."/>
            <person name="Hubisz M.J."/>
            <person name="Hultmark D."/>
            <person name="Huntley M.A."/>
            <person name="Jaffe D.B."/>
            <person name="Jagadeeshan S."/>
            <person name="Jeck W.R."/>
            <person name="Johnson J."/>
            <person name="Jones C.D."/>
            <person name="Jordan W.C."/>
            <person name="Karpen G.H."/>
            <person name="Kataoka E."/>
            <person name="Keightley P.D."/>
            <person name="Kheradpour P."/>
            <person name="Kirkness E.F."/>
            <person name="Koerich L.B."/>
            <person name="Kristiansen K."/>
            <person name="Kudrna D."/>
            <person name="Kulathinal R.J."/>
            <person name="Kumar S."/>
            <person name="Kwok R."/>
            <person name="Lander E."/>
            <person name="Langley C.H."/>
            <person name="Lapoint R."/>
            <person name="Lazzaro B.P."/>
            <person name="Lee S.J."/>
            <person name="Levesque L."/>
            <person name="Li R."/>
            <person name="Lin C.F."/>
            <person name="Lin M.F."/>
            <person name="Lindblad-Toh K."/>
            <person name="Llopart A."/>
            <person name="Long M."/>
            <person name="Low L."/>
            <person name="Lozovsky E."/>
            <person name="Lu J."/>
            <person name="Luo M."/>
            <person name="Machado C.A."/>
            <person name="Makalowski W."/>
            <person name="Marzo M."/>
            <person name="Matsuda M."/>
            <person name="Matzkin L."/>
            <person name="McAllister B."/>
            <person name="McBride C.S."/>
            <person name="McKernan B."/>
            <person name="McKernan K."/>
            <person name="Mendez-Lago M."/>
            <person name="Minx P."/>
            <person name="Mollenhauer M.U."/>
            <person name="Montooth K."/>
            <person name="Mount S.M."/>
            <person name="Mu X."/>
            <person name="Myers E."/>
            <person name="Negre B."/>
            <person name="Newfeld S."/>
            <person name="Nielsen R."/>
            <person name="Noor M.A."/>
            <person name="O'Grady P."/>
            <person name="Pachter L."/>
            <person name="Papaceit M."/>
            <person name="Parisi M.J."/>
            <person name="Parisi M."/>
            <person name="Parts L."/>
            <person name="Pedersen J.S."/>
            <person name="Pesole G."/>
            <person name="Phillippy A.M."/>
            <person name="Ponting C.P."/>
            <person name="Pop M."/>
            <person name="Porcelli D."/>
            <person name="Powell J.R."/>
            <person name="Prohaska S."/>
            <person name="Pruitt K."/>
            <person name="Puig M."/>
            <person name="Quesneville H."/>
            <person name="Ram K.R."/>
            <person name="Rand D."/>
            <person name="Rasmussen M.D."/>
            <person name="Reed L.K."/>
            <person name="Reenan R."/>
            <person name="Reily A."/>
            <person name="Remington K.A."/>
            <person name="Rieger T.T."/>
            <person name="Ritchie M.G."/>
            <person name="Robin C."/>
            <person name="Rogers Y.H."/>
            <person name="Rohde C."/>
            <person name="Rozas J."/>
            <person name="Rubenfield M.J."/>
            <person name="Ruiz A."/>
            <person name="Russo S."/>
            <person name="Salzberg S.L."/>
            <person name="Sanchez-Gracia A."/>
            <person name="Saranga D.J."/>
            <person name="Sato H."/>
            <person name="Schaeffer S.W."/>
            <person name="Schatz M.C."/>
            <person name="Schlenke T."/>
            <person name="Schwartz R."/>
            <person name="Segarra C."/>
            <person name="Singh R.S."/>
            <person name="Sirot L."/>
            <person name="Sirota M."/>
            <person name="Sisneros N.B."/>
            <person name="Smith C.D."/>
            <person name="Smith T.F."/>
            <person name="Spieth J."/>
            <person name="Stage D.E."/>
            <person name="Stark A."/>
            <person name="Stephan W."/>
            <person name="Strausberg R.L."/>
            <person name="Strempel S."/>
            <person name="Sturgill D."/>
            <person name="Sutton G."/>
            <person name="Sutton G.G."/>
            <person name="Tao W."/>
            <person name="Teichmann S."/>
            <person name="Tobari Y.N."/>
            <person name="Tomimura Y."/>
            <person name="Tsolas J.M."/>
            <person name="Valente V.L."/>
            <person name="Venter E."/>
            <person name="Venter J.C."/>
            <person name="Vicario S."/>
            <person name="Vieira F.G."/>
            <person name="Vilella A.J."/>
            <person name="Villasante A."/>
            <person name="Walenz B."/>
            <person name="Wang J."/>
            <person name="Wasserman M."/>
            <person name="Watts T."/>
            <person name="Wilson D."/>
            <person name="Wilson R.K."/>
            <person name="Wing R.A."/>
            <person name="Wolfner M.F."/>
            <person name="Wong A."/>
            <person name="Wong G.K."/>
            <person name="Wu C.I."/>
            <person name="Wu G."/>
            <person name="Yamamoto D."/>
            <person name="Yang H.P."/>
            <person name="Yang S.P."/>
            <person name="Yorke J.A."/>
            <person name="Yoshida K."/>
            <person name="Zdobnov E."/>
            <person name="Zhang P."/>
            <person name="Zhang Y."/>
            <person name="Zimin A.V."/>
            <person name="Baldwin J."/>
            <person name="Abdouelleil A."/>
            <person name="Abdulkadir J."/>
            <person name="Abebe A."/>
            <person name="Abera B."/>
            <person name="Abreu J."/>
            <person name="Acer S.C."/>
            <person name="Aftuck L."/>
            <person name="Alexander A."/>
            <person name="An P."/>
            <person name="Anderson E."/>
            <person name="Anderson S."/>
            <person name="Arachi H."/>
            <person name="Azer M."/>
            <person name="Bachantsang P."/>
            <person name="Barry A."/>
            <person name="Bayul T."/>
            <person name="Berlin A."/>
            <person name="Bessette D."/>
            <person name="Bloom T."/>
            <person name="Blye J."/>
            <person name="Boguslavskiy L."/>
            <person name="Bonnet C."/>
            <person name="Boukhgalter B."/>
            <person name="Bourzgui I."/>
            <person name="Brown A."/>
            <person name="Cahill P."/>
            <person name="Channer S."/>
            <person name="Cheshatsang Y."/>
            <person name="Chuda L."/>
            <person name="Citroen M."/>
            <person name="Collymore A."/>
            <person name="Cooke P."/>
            <person name="Costello M."/>
            <person name="D'Aco K."/>
            <person name="Daza R."/>
            <person name="De Haan G."/>
            <person name="DeGray S."/>
            <person name="DeMaso C."/>
            <person name="Dhargay N."/>
            <person name="Dooley K."/>
            <person name="Dooley E."/>
            <person name="Doricent M."/>
            <person name="Dorje P."/>
            <person name="Dorjee K."/>
            <person name="Dupes A."/>
            <person name="Elong R."/>
            <person name="Falk J."/>
            <person name="Farina A."/>
            <person name="Faro S."/>
            <person name="Ferguson D."/>
            <person name="Fisher S."/>
            <person name="Foley C.D."/>
            <person name="Franke A."/>
            <person name="Friedrich D."/>
            <person name="Gadbois L."/>
            <person name="Gearin G."/>
            <person name="Gearin C.R."/>
            <person name="Giannoukos G."/>
            <person name="Goode T."/>
            <person name="Graham J."/>
            <person name="Grandbois E."/>
            <person name="Grewal S."/>
            <person name="Gyaltsen K."/>
            <person name="Hafez N."/>
            <person name="Hagos B."/>
            <person name="Hall J."/>
            <person name="Henson C."/>
            <person name="Hollinger A."/>
            <person name="Honan T."/>
            <person name="Huard M.D."/>
            <person name="Hughes L."/>
            <person name="Hurhula B."/>
            <person name="Husby M.E."/>
            <person name="Kamat A."/>
            <person name="Kanga B."/>
            <person name="Kashin S."/>
            <person name="Khazanovich D."/>
            <person name="Kisner P."/>
            <person name="Lance K."/>
            <person name="Lara M."/>
            <person name="Lee W."/>
            <person name="Lennon N."/>
            <person name="Letendre F."/>
            <person name="LeVine R."/>
            <person name="Lipovsky A."/>
            <person name="Liu X."/>
            <person name="Liu J."/>
            <person name="Liu S."/>
            <person name="Lokyitsang T."/>
            <person name="Lokyitsang Y."/>
            <person name="Lubonja R."/>
            <person name="Lui A."/>
            <person name="MacDonald P."/>
            <person name="Magnisalis V."/>
            <person name="Maru K."/>
            <person name="Matthews C."/>
            <person name="McCusker W."/>
            <person name="McDonough S."/>
            <person name="Mehta T."/>
            <person name="Meldrim J."/>
            <person name="Meneus L."/>
            <person name="Mihai O."/>
            <person name="Mihalev A."/>
            <person name="Mihova T."/>
            <person name="Mittelman R."/>
            <person name="Mlenga V."/>
            <person name="Montmayeur A."/>
            <person name="Mulrain L."/>
            <person name="Navidi A."/>
            <person name="Naylor J."/>
            <person name="Negash T."/>
            <person name="Nguyen T."/>
            <person name="Nguyen N."/>
            <person name="Nicol R."/>
            <person name="Norbu C."/>
            <person name="Norbu N."/>
            <person name="Novod N."/>
            <person name="O'Neill B."/>
            <person name="Osman S."/>
            <person name="Markiewicz E."/>
            <person name="Oyono O.L."/>
            <person name="Patti C."/>
            <person name="Phunkhang P."/>
            <person name="Pierre F."/>
            <person name="Priest M."/>
            <person name="Raghuraman S."/>
            <person name="Rege F."/>
            <person name="Reyes R."/>
            <person name="Rise C."/>
            <person name="Rogov P."/>
            <person name="Ross K."/>
            <person name="Ryan E."/>
            <person name="Settipalli S."/>
            <person name="Shea T."/>
            <person name="Sherpa N."/>
            <person name="Shi L."/>
            <person name="Shih D."/>
            <person name="Sparrow T."/>
            <person name="Spaulding J."/>
            <person name="Stalker J."/>
            <person name="Stange-Thomann N."/>
            <person name="Stavropoulos S."/>
            <person name="Stone C."/>
            <person name="Strader C."/>
            <person name="Tesfaye S."/>
            <person name="Thomson T."/>
            <person name="Thoulutsang Y."/>
            <person name="Thoulutsang D."/>
            <person name="Topham K."/>
            <person name="Topping I."/>
            <person name="Tsamla T."/>
            <person name="Vassiliev H."/>
            <person name="Vo A."/>
            <person name="Wangchuk T."/>
            <person name="Wangdi T."/>
            <person name="Weiand M."/>
            <person name="Wilkinson J."/>
            <person name="Wilson A."/>
            <person name="Yadav S."/>
            <person name="Young G."/>
            <person name="Yu Q."/>
            <person name="Zembek L."/>
            <person name="Zhong D."/>
            <person name="Zimmer A."/>
            <person name="Zwirko Z."/>
            <person name="Jaffe D.B."/>
            <person name="Alvarez P."/>
            <person name="Brockman W."/>
            <person name="Butler J."/>
            <person name="Chin C."/>
            <person name="Gnerre S."/>
            <person name="Grabherr M."/>
            <person name="Kleber M."/>
            <person name="Mauceli E."/>
            <person name="MacCallum I."/>
        </authorList>
    </citation>
    <scope>NUCLEOTIDE SEQUENCE [LARGE SCALE GENOMIC DNA]</scope>
    <source>
        <strain evidence="18">Tucson 15287-2541.00</strain>
    </source>
</reference>
<evidence type="ECO:0000256" key="13">
    <source>
        <dbReference type="ARBA" id="ARBA00023306"/>
    </source>
</evidence>
<dbReference type="Proteomes" id="UP000001070">
    <property type="component" value="Unassembled WGS sequence"/>
</dbReference>
<keyword evidence="6" id="KW-0132">Cell division</keyword>
<evidence type="ECO:0000256" key="2">
    <source>
        <dbReference type="ARBA" id="ARBA00004324"/>
    </source>
</evidence>
<evidence type="ECO:0000256" key="14">
    <source>
        <dbReference type="ARBA" id="ARBA00030672"/>
    </source>
</evidence>
<keyword evidence="10" id="KW-0862">Zinc</keyword>
<dbReference type="GO" id="GO:0033260">
    <property type="term" value="P:nuclear DNA replication"/>
    <property type="evidence" value="ECO:0007669"/>
    <property type="project" value="TreeGrafter"/>
</dbReference>
<proteinExistence type="predicted"/>
<dbReference type="GO" id="GO:0051301">
    <property type="term" value="P:cell division"/>
    <property type="evidence" value="ECO:0007669"/>
    <property type="project" value="UniProtKB-KW"/>
</dbReference>
<dbReference type="HOGENOM" id="CLU_1197436_0_0_1"/>
<keyword evidence="7" id="KW-0479">Metal-binding</keyword>
<dbReference type="OMA" id="WIRFQRE"/>
<evidence type="ECO:0000313" key="18">
    <source>
        <dbReference type="Proteomes" id="UP000001070"/>
    </source>
</evidence>
<evidence type="ECO:0000256" key="3">
    <source>
        <dbReference type="ARBA" id="ARBA00017358"/>
    </source>
</evidence>
<comment type="subcellular location">
    <subcellularLocation>
        <location evidence="1">Chromosome</location>
    </subcellularLocation>
    <subcellularLocation>
        <location evidence="2">Nucleus speckle</location>
    </subcellularLocation>
</comment>
<keyword evidence="9" id="KW-0498">Mitosis</keyword>
<feature type="region of interest" description="Disordered" evidence="15">
    <location>
        <begin position="52"/>
        <end position="86"/>
    </location>
</feature>
<name>B4JHR9_DROGR</name>
<dbReference type="GO" id="GO:0008270">
    <property type="term" value="F:zinc ion binding"/>
    <property type="evidence" value="ECO:0007669"/>
    <property type="project" value="UniProtKB-KW"/>
</dbReference>
<evidence type="ECO:0000256" key="1">
    <source>
        <dbReference type="ARBA" id="ARBA00004286"/>
    </source>
</evidence>
<keyword evidence="18" id="KW-1185">Reference proteome</keyword>
<dbReference type="GO" id="GO:0005681">
    <property type="term" value="C:spliceosomal complex"/>
    <property type="evidence" value="ECO:0007669"/>
    <property type="project" value="InterPro"/>
</dbReference>
<keyword evidence="8" id="KW-0863">Zinc-finger</keyword>
<evidence type="ECO:0000313" key="17">
    <source>
        <dbReference type="EMBL" id="EDV93908.1"/>
    </source>
</evidence>
<dbReference type="SMART" id="SM00451">
    <property type="entry name" value="ZnF_U1"/>
    <property type="match status" value="1"/>
</dbReference>
<organism evidence="18">
    <name type="scientific">Drosophila grimshawi</name>
    <name type="common">Hawaiian fruit fly</name>
    <name type="synonym">Idiomyia grimshawi</name>
    <dbReference type="NCBI Taxonomy" id="7222"/>
    <lineage>
        <taxon>Eukaryota</taxon>
        <taxon>Metazoa</taxon>
        <taxon>Ecdysozoa</taxon>
        <taxon>Arthropoda</taxon>
        <taxon>Hexapoda</taxon>
        <taxon>Insecta</taxon>
        <taxon>Pterygota</taxon>
        <taxon>Neoptera</taxon>
        <taxon>Endopterygota</taxon>
        <taxon>Diptera</taxon>
        <taxon>Brachycera</taxon>
        <taxon>Muscomorpha</taxon>
        <taxon>Ephydroidea</taxon>
        <taxon>Drosophilidae</taxon>
        <taxon>Drosophila</taxon>
        <taxon>Hawaiian Drosophila</taxon>
    </lineage>
</organism>
<dbReference type="FunCoup" id="B4JHR9">
    <property type="interactions" value="2261"/>
</dbReference>
<keyword evidence="13" id="KW-0131">Cell cycle</keyword>
<evidence type="ECO:0000256" key="4">
    <source>
        <dbReference type="ARBA" id="ARBA00022454"/>
    </source>
</evidence>
<dbReference type="PANTHER" id="PTHR13278">
    <property type="entry name" value="ZINC FINGER PROTEIN 830"/>
    <property type="match status" value="1"/>
</dbReference>
<dbReference type="InterPro" id="IPR040050">
    <property type="entry name" value="ZNF830-like"/>
</dbReference>
<evidence type="ECO:0000256" key="15">
    <source>
        <dbReference type="SAM" id="MobiDB-lite"/>
    </source>
</evidence>
<dbReference type="EMBL" id="CH916369">
    <property type="protein sequence ID" value="EDV93908.1"/>
    <property type="molecule type" value="Genomic_DNA"/>
</dbReference>
<keyword evidence="4" id="KW-0158">Chromosome</keyword>
<accession>B4JHR9</accession>
<evidence type="ECO:0000259" key="16">
    <source>
        <dbReference type="SMART" id="SM00451"/>
    </source>
</evidence>
<dbReference type="InParanoid" id="B4JHR9"/>
<feature type="domain" description="U1-type" evidence="16">
    <location>
        <begin position="18"/>
        <end position="51"/>
    </location>
</feature>
<keyword evidence="12" id="KW-0539">Nucleus</keyword>
<feature type="compositionally biased region" description="Basic and acidic residues" evidence="15">
    <location>
        <begin position="52"/>
        <end position="62"/>
    </location>
</feature>
<evidence type="ECO:0000256" key="6">
    <source>
        <dbReference type="ARBA" id="ARBA00022618"/>
    </source>
</evidence>
<evidence type="ECO:0000256" key="12">
    <source>
        <dbReference type="ARBA" id="ARBA00023242"/>
    </source>
</evidence>
<dbReference type="GO" id="GO:0005694">
    <property type="term" value="C:chromosome"/>
    <property type="evidence" value="ECO:0007669"/>
    <property type="project" value="UniProtKB-SubCell"/>
</dbReference>
<feature type="compositionally biased region" description="Polar residues" evidence="15">
    <location>
        <begin position="63"/>
        <end position="73"/>
    </location>
</feature>
<dbReference type="OrthoDB" id="77607at2759"/>
<dbReference type="SUPFAM" id="SSF57667">
    <property type="entry name" value="beta-beta-alpha zinc fingers"/>
    <property type="match status" value="1"/>
</dbReference>
<feature type="non-terminal residue" evidence="17">
    <location>
        <position position="1"/>
    </location>
</feature>
<dbReference type="STRING" id="7222.B4JHR9"/>
<dbReference type="GO" id="GO:0044773">
    <property type="term" value="P:mitotic DNA damage checkpoint signaling"/>
    <property type="evidence" value="ECO:0007669"/>
    <property type="project" value="TreeGrafter"/>
</dbReference>
<evidence type="ECO:0000256" key="9">
    <source>
        <dbReference type="ARBA" id="ARBA00022776"/>
    </source>
</evidence>
<evidence type="ECO:0000256" key="7">
    <source>
        <dbReference type="ARBA" id="ARBA00022723"/>
    </source>
</evidence>
<sequence length="232" mass="26602">NLTISVGFLNRYYTYDSSGQLSCVICRIPIKQSVWKVHLNSKQHKQNLELAKRQRIESDAKNSDTLSSANSEQIPPKAKPVVSESIAQNSDVKLQTGGSSEAAPQVVQLNTPQVLPEKFFDQEKSVTVAGSDRDLETEWIKFQREIREAATISNNIVSEEQDSLNNKRHLKEIDEQIENWKRFIKINDRKNCIFKKQRSEKRPLEFVDVASSSEEECSVDDLLDWRIKSVHK</sequence>
<dbReference type="GO" id="GO:0016607">
    <property type="term" value="C:nuclear speck"/>
    <property type="evidence" value="ECO:0007669"/>
    <property type="project" value="UniProtKB-SubCell"/>
</dbReference>
<dbReference type="InterPro" id="IPR003604">
    <property type="entry name" value="Matrin/U1-like-C_Znf_C2H2"/>
</dbReference>
<dbReference type="GO" id="GO:0003676">
    <property type="term" value="F:nucleic acid binding"/>
    <property type="evidence" value="ECO:0007669"/>
    <property type="project" value="InterPro"/>
</dbReference>
<evidence type="ECO:0000256" key="5">
    <source>
        <dbReference type="ARBA" id="ARBA00022473"/>
    </source>
</evidence>
<dbReference type="AlphaFoldDB" id="B4JHR9"/>
<dbReference type="KEGG" id="dgr:6563780"/>
<evidence type="ECO:0000256" key="8">
    <source>
        <dbReference type="ARBA" id="ARBA00022771"/>
    </source>
</evidence>
<dbReference type="InterPro" id="IPR059039">
    <property type="entry name" value="ZNF380_CC"/>
</dbReference>
<keyword evidence="5" id="KW-0217">Developmental protein</keyword>
<evidence type="ECO:0000256" key="10">
    <source>
        <dbReference type="ARBA" id="ARBA00022833"/>
    </source>
</evidence>
<protein>
    <recommendedName>
        <fullName evidence="3">Zinc finger protein 830</fullName>
    </recommendedName>
    <alternativeName>
        <fullName evidence="14">Coiled-coil domain-containing protein 16</fullName>
    </alternativeName>
</protein>
<dbReference type="Pfam" id="PF23406">
    <property type="entry name" value="ZNF380_CC"/>
    <property type="match status" value="1"/>
</dbReference>
<dbReference type="InterPro" id="IPR036236">
    <property type="entry name" value="Znf_C2H2_sf"/>
</dbReference>
<keyword evidence="11" id="KW-0175">Coiled coil</keyword>
<dbReference type="eggNOG" id="KOG3032">
    <property type="taxonomic scope" value="Eukaryota"/>
</dbReference>